<dbReference type="EMBL" id="MU267591">
    <property type="protein sequence ID" value="KAH7916502.1"/>
    <property type="molecule type" value="Genomic_DNA"/>
</dbReference>
<keyword evidence="2" id="KW-1185">Reference proteome</keyword>
<gene>
    <name evidence="1" type="ORF">BJ138DRAFT_1175869</name>
</gene>
<name>A0ACB8AVR8_9AGAM</name>
<reference evidence="1" key="1">
    <citation type="journal article" date="2021" name="New Phytol.">
        <title>Evolutionary innovations through gain and loss of genes in the ectomycorrhizal Boletales.</title>
        <authorList>
            <person name="Wu G."/>
            <person name="Miyauchi S."/>
            <person name="Morin E."/>
            <person name="Kuo A."/>
            <person name="Drula E."/>
            <person name="Varga T."/>
            <person name="Kohler A."/>
            <person name="Feng B."/>
            <person name="Cao Y."/>
            <person name="Lipzen A."/>
            <person name="Daum C."/>
            <person name="Hundley H."/>
            <person name="Pangilinan J."/>
            <person name="Johnson J."/>
            <person name="Barry K."/>
            <person name="LaButti K."/>
            <person name="Ng V."/>
            <person name="Ahrendt S."/>
            <person name="Min B."/>
            <person name="Choi I.G."/>
            <person name="Park H."/>
            <person name="Plett J.M."/>
            <person name="Magnuson J."/>
            <person name="Spatafora J.W."/>
            <person name="Nagy L.G."/>
            <person name="Henrissat B."/>
            <person name="Grigoriev I.V."/>
            <person name="Yang Z.L."/>
            <person name="Xu J."/>
            <person name="Martin F.M."/>
        </authorList>
    </citation>
    <scope>NUCLEOTIDE SEQUENCE</scope>
    <source>
        <strain evidence="1">ATCC 28755</strain>
    </source>
</reference>
<protein>
    <submittedName>
        <fullName evidence="1">Uncharacterized protein</fullName>
    </submittedName>
</protein>
<evidence type="ECO:0000313" key="2">
    <source>
        <dbReference type="Proteomes" id="UP000790377"/>
    </source>
</evidence>
<comment type="caution">
    <text evidence="1">The sequence shown here is derived from an EMBL/GenBank/DDBJ whole genome shotgun (WGS) entry which is preliminary data.</text>
</comment>
<proteinExistence type="predicted"/>
<evidence type="ECO:0000313" key="1">
    <source>
        <dbReference type="EMBL" id="KAH7916502.1"/>
    </source>
</evidence>
<organism evidence="1 2">
    <name type="scientific">Hygrophoropsis aurantiaca</name>
    <dbReference type="NCBI Taxonomy" id="72124"/>
    <lineage>
        <taxon>Eukaryota</taxon>
        <taxon>Fungi</taxon>
        <taxon>Dikarya</taxon>
        <taxon>Basidiomycota</taxon>
        <taxon>Agaricomycotina</taxon>
        <taxon>Agaricomycetes</taxon>
        <taxon>Agaricomycetidae</taxon>
        <taxon>Boletales</taxon>
        <taxon>Coniophorineae</taxon>
        <taxon>Hygrophoropsidaceae</taxon>
        <taxon>Hygrophoropsis</taxon>
    </lineage>
</organism>
<sequence length="257" mass="29966">MCFPTLHLHHKSFNFKLKFRQPHDLTTPQALQFVEQPLINYMVPRFDHLWTLILIFKLQLLHNQIDSWLISRNQSIFLRLHQFNSESAQPEYSISLHAPPLPKCSVQNPECREIDSYATRRRKFHRFGLLVYISHSRNSIGVHLYFWELTHGEMTNIVPNYYCSARNLLREMTADAESQSEVPTAHDLDNGSSIFIIYASPPQFQQSLVPPQDRVTETIFRIGVDGPLTISLTRPQYYKLRASSIVALCLVRTCYMC</sequence>
<accession>A0ACB8AVR8</accession>
<dbReference type="Proteomes" id="UP000790377">
    <property type="component" value="Unassembled WGS sequence"/>
</dbReference>